<proteinExistence type="predicted"/>
<keyword evidence="7" id="KW-1185">Reference proteome</keyword>
<dbReference type="Proteomes" id="UP000676428">
    <property type="component" value="Chromosome"/>
</dbReference>
<feature type="transmembrane region" description="Helical" evidence="5">
    <location>
        <begin position="140"/>
        <end position="158"/>
    </location>
</feature>
<evidence type="ECO:0000256" key="5">
    <source>
        <dbReference type="SAM" id="Phobius"/>
    </source>
</evidence>
<keyword evidence="3 5" id="KW-1133">Transmembrane helix</keyword>
<keyword evidence="4 5" id="KW-0472">Membrane</keyword>
<evidence type="ECO:0000313" key="7">
    <source>
        <dbReference type="Proteomes" id="UP000676428"/>
    </source>
</evidence>
<gene>
    <name evidence="6" type="ORF">KHX94_16600</name>
</gene>
<dbReference type="Pfam" id="PF03062">
    <property type="entry name" value="MBOAT"/>
    <property type="match status" value="1"/>
</dbReference>
<keyword evidence="2 5" id="KW-0812">Transmembrane</keyword>
<name>A0ABX8DDI4_9GAMM</name>
<feature type="transmembrane region" description="Helical" evidence="5">
    <location>
        <begin position="58"/>
        <end position="75"/>
    </location>
</feature>
<dbReference type="RefSeq" id="WP_213681458.1">
    <property type="nucleotide sequence ID" value="NZ_CP074572.1"/>
</dbReference>
<feature type="transmembrane region" description="Helical" evidence="5">
    <location>
        <begin position="351"/>
        <end position="370"/>
    </location>
</feature>
<feature type="transmembrane region" description="Helical" evidence="5">
    <location>
        <begin position="27"/>
        <end position="46"/>
    </location>
</feature>
<evidence type="ECO:0000256" key="4">
    <source>
        <dbReference type="ARBA" id="ARBA00023136"/>
    </source>
</evidence>
<reference evidence="6 7" key="1">
    <citation type="journal article" date="2012" name="Int. J. Syst. Evol. Microbiol.">
        <title>Shewanella dokdonensis sp. nov., isolated from seawater.</title>
        <authorList>
            <person name="Sung H.R."/>
            <person name="Yoon J.H."/>
            <person name="Ghim S.Y."/>
        </authorList>
    </citation>
    <scope>NUCLEOTIDE SEQUENCE [LARGE SCALE GENOMIC DNA]</scope>
    <source>
        <strain evidence="6 7">DSM 23626</strain>
    </source>
</reference>
<sequence>MVTALIILYFISSLTNSKKIVIFLGTIFSLVLYPQTFVVICILAIFVKTFGEYLQEKISIIPIVVLAIVLIKNTFFSAVDGYQLLGVSFALFQVCYYIKSNISLYALVSKLSFFPQLYCGPIVKPSGFERLKKITLKSQALYHCIFSVGLFFKLYLAYITKSAYENDESIFYSIFWWVYMYSDYLSWSLMGIGIAGLSGFKMPLSFRAPFFTHNISQFWSRWNITVYQWCSDFFKVSGRRKYKAYLKIVTSVSVLSLWHGATVGFLIFGLVNLLLFIFQNKIKRKHNWLLVSQILFFVVLGFPFNNTLPKTIFPCIDIKQIFYVVVSVFVLYLFDMYFYKKIRKFVSNYPMTIICACLFFVTFSFFVRNLDGVFYYAQF</sequence>
<feature type="transmembrane region" description="Helical" evidence="5">
    <location>
        <begin position="320"/>
        <end position="339"/>
    </location>
</feature>
<feature type="transmembrane region" description="Helical" evidence="5">
    <location>
        <begin position="170"/>
        <end position="197"/>
    </location>
</feature>
<evidence type="ECO:0000256" key="2">
    <source>
        <dbReference type="ARBA" id="ARBA00022692"/>
    </source>
</evidence>
<organism evidence="6 7">
    <name type="scientific">Shewanella dokdonensis</name>
    <dbReference type="NCBI Taxonomy" id="712036"/>
    <lineage>
        <taxon>Bacteria</taxon>
        <taxon>Pseudomonadati</taxon>
        <taxon>Pseudomonadota</taxon>
        <taxon>Gammaproteobacteria</taxon>
        <taxon>Alteromonadales</taxon>
        <taxon>Shewanellaceae</taxon>
        <taxon>Shewanella</taxon>
    </lineage>
</organism>
<accession>A0ABX8DDI4</accession>
<feature type="transmembrane region" description="Helical" evidence="5">
    <location>
        <begin position="81"/>
        <end position="98"/>
    </location>
</feature>
<dbReference type="InterPro" id="IPR004299">
    <property type="entry name" value="MBOAT_fam"/>
</dbReference>
<evidence type="ECO:0000256" key="3">
    <source>
        <dbReference type="ARBA" id="ARBA00022989"/>
    </source>
</evidence>
<comment type="subcellular location">
    <subcellularLocation>
        <location evidence="1">Membrane</location>
        <topology evidence="1">Multi-pass membrane protein</topology>
    </subcellularLocation>
</comment>
<protein>
    <submittedName>
        <fullName evidence="6">Uncharacterized protein</fullName>
    </submittedName>
</protein>
<evidence type="ECO:0000256" key="1">
    <source>
        <dbReference type="ARBA" id="ARBA00004141"/>
    </source>
</evidence>
<feature type="transmembrane region" description="Helical" evidence="5">
    <location>
        <begin position="290"/>
        <end position="308"/>
    </location>
</feature>
<feature type="transmembrane region" description="Helical" evidence="5">
    <location>
        <begin position="245"/>
        <end position="278"/>
    </location>
</feature>
<evidence type="ECO:0000313" key="6">
    <source>
        <dbReference type="EMBL" id="QVK22808.1"/>
    </source>
</evidence>
<dbReference type="EMBL" id="CP074572">
    <property type="protein sequence ID" value="QVK22808.1"/>
    <property type="molecule type" value="Genomic_DNA"/>
</dbReference>